<comment type="subcellular location">
    <subcellularLocation>
        <location evidence="1">Nucleus</location>
        <location evidence="1">Nucleolus</location>
    </subcellularLocation>
</comment>
<evidence type="ECO:0000256" key="6">
    <source>
        <dbReference type="ARBA" id="ARBA00040742"/>
    </source>
</evidence>
<dbReference type="AlphaFoldDB" id="A0AAV5RHM5"/>
<dbReference type="GO" id="GO:0031428">
    <property type="term" value="C:box C/D methylation guide snoRNP complex"/>
    <property type="evidence" value="ECO:0007669"/>
    <property type="project" value="InterPro"/>
</dbReference>
<evidence type="ECO:0000256" key="2">
    <source>
        <dbReference type="ARBA" id="ARBA00009211"/>
    </source>
</evidence>
<evidence type="ECO:0000256" key="5">
    <source>
        <dbReference type="ARBA" id="ARBA00023274"/>
    </source>
</evidence>
<keyword evidence="4" id="KW-0539">Nucleus</keyword>
<dbReference type="PANTHER" id="PTHR10894">
    <property type="entry name" value="NUCLEOLAR PROTEIN 5 NUCLEOLAR PROTEIN NOP5 NOP58"/>
    <property type="match status" value="1"/>
</dbReference>
<dbReference type="Gene3D" id="1.10.246.90">
    <property type="entry name" value="Nop domain"/>
    <property type="match status" value="1"/>
</dbReference>
<sequence>MADYILFEEPTGYALFKVNLKPEEVGSRLKEVQSAANDLAKLGKMIELVSFSPFKGAAEALENANLISEGIMSDYLRDFLDLNLPKKGKDKVSLGISDKNLGQSIKDVFQQVDTVSNEATQDLLRGVRQFGLKLLKGLDEGDLERAQLGLGHAYSRSKVKFSTTKNDNHIIQAIAIVDQLDKDINVYAMRVKEWYGWHFPELKQFVSDNHDYAKLVTIIEDKSTLSESKIHDLAAVVNDDEATAQQIIQASKTSMGQDLSENDMECVLEFAQRVVEITEFRAELFAYLVSKMHHVAPNLSELIGEVVGARLISHAGSLVNLSKYPASTVQILGAEKALFRALKTKGNTPKYGLIYHSSFIGRANQKNKGRISRFLANKCSIASRIDSFAEEPSNVFGQVLKQQMEERLQFFETGKPPMKNTDAMNSALARINVDVDIDIDDDDEDEDAEDADASTMSVDTGKKEKKDKKEKKEKKEKKDKKDKKRKHDDDKKDKKKKKHDH</sequence>
<dbReference type="Pfam" id="PF01798">
    <property type="entry name" value="Nop"/>
    <property type="match status" value="1"/>
</dbReference>
<dbReference type="EMBL" id="BTGC01000003">
    <property type="protein sequence ID" value="GMM50233.1"/>
    <property type="molecule type" value="Genomic_DNA"/>
</dbReference>
<comment type="similarity">
    <text evidence="2">Belongs to the NOP5/NOP56 family.</text>
</comment>
<feature type="region of interest" description="Disordered" evidence="8">
    <location>
        <begin position="440"/>
        <end position="501"/>
    </location>
</feature>
<reference evidence="10 11" key="1">
    <citation type="journal article" date="2023" name="Elife">
        <title>Identification of key yeast species and microbe-microbe interactions impacting larval growth of Drosophila in the wild.</title>
        <authorList>
            <person name="Mure A."/>
            <person name="Sugiura Y."/>
            <person name="Maeda R."/>
            <person name="Honda K."/>
            <person name="Sakurai N."/>
            <person name="Takahashi Y."/>
            <person name="Watada M."/>
            <person name="Katoh T."/>
            <person name="Gotoh A."/>
            <person name="Gotoh Y."/>
            <person name="Taniguchi I."/>
            <person name="Nakamura K."/>
            <person name="Hayashi T."/>
            <person name="Katayama T."/>
            <person name="Uemura T."/>
            <person name="Hattori Y."/>
        </authorList>
    </citation>
    <scope>NUCLEOTIDE SEQUENCE [LARGE SCALE GENOMIC DNA]</scope>
    <source>
        <strain evidence="10 11">SB-73</strain>
    </source>
</reference>
<evidence type="ECO:0000256" key="3">
    <source>
        <dbReference type="ARBA" id="ARBA00022517"/>
    </source>
</evidence>
<dbReference type="InterPro" id="IPR045056">
    <property type="entry name" value="Nop56/Nop58"/>
</dbReference>
<dbReference type="InterPro" id="IPR042239">
    <property type="entry name" value="Nop_C"/>
</dbReference>
<feature type="compositionally biased region" description="Acidic residues" evidence="8">
    <location>
        <begin position="440"/>
        <end position="452"/>
    </location>
</feature>
<name>A0AAV5RHM5_STABA</name>
<protein>
    <recommendedName>
        <fullName evidence="6">Nucleolar protein 56</fullName>
    </recommendedName>
</protein>
<dbReference type="GO" id="GO:0032040">
    <property type="term" value="C:small-subunit processome"/>
    <property type="evidence" value="ECO:0007669"/>
    <property type="project" value="InterPro"/>
</dbReference>
<gene>
    <name evidence="10" type="ORF">DASB73_011910</name>
</gene>
<dbReference type="SUPFAM" id="SSF89124">
    <property type="entry name" value="Nop domain"/>
    <property type="match status" value="1"/>
</dbReference>
<dbReference type="Pfam" id="PF08156">
    <property type="entry name" value="NOP5NT"/>
    <property type="match status" value="1"/>
</dbReference>
<keyword evidence="3" id="KW-0690">Ribosome biogenesis</keyword>
<dbReference type="PROSITE" id="PS51358">
    <property type="entry name" value="NOP"/>
    <property type="match status" value="1"/>
</dbReference>
<accession>A0AAV5RHM5</accession>
<dbReference type="InterPro" id="IPR036070">
    <property type="entry name" value="Nop_dom_sf"/>
</dbReference>
<dbReference type="PANTHER" id="PTHR10894:SF0">
    <property type="entry name" value="NUCLEOLAR PROTEIN 56"/>
    <property type="match status" value="1"/>
</dbReference>
<dbReference type="InterPro" id="IPR012976">
    <property type="entry name" value="NOSIC"/>
</dbReference>
<dbReference type="InterPro" id="IPR012974">
    <property type="entry name" value="NOP58/56_N"/>
</dbReference>
<comment type="caution">
    <text evidence="10">The sequence shown here is derived from an EMBL/GenBank/DDBJ whole genome shotgun (WGS) entry which is preliminary data.</text>
</comment>
<dbReference type="GO" id="GO:0042254">
    <property type="term" value="P:ribosome biogenesis"/>
    <property type="evidence" value="ECO:0007669"/>
    <property type="project" value="UniProtKB-KW"/>
</dbReference>
<dbReference type="SMART" id="SM00931">
    <property type="entry name" value="NOSIC"/>
    <property type="match status" value="1"/>
</dbReference>
<evidence type="ECO:0000313" key="10">
    <source>
        <dbReference type="EMBL" id="GMM50233.1"/>
    </source>
</evidence>
<evidence type="ECO:0000256" key="4">
    <source>
        <dbReference type="ARBA" id="ARBA00023242"/>
    </source>
</evidence>
<proteinExistence type="inferred from homology"/>
<evidence type="ECO:0000256" key="8">
    <source>
        <dbReference type="SAM" id="MobiDB-lite"/>
    </source>
</evidence>
<feature type="domain" description="Nop" evidence="9">
    <location>
        <begin position="295"/>
        <end position="413"/>
    </location>
</feature>
<organism evidence="10 11">
    <name type="scientific">Starmerella bacillaris</name>
    <name type="common">Yeast</name>
    <name type="synonym">Candida zemplinina</name>
    <dbReference type="NCBI Taxonomy" id="1247836"/>
    <lineage>
        <taxon>Eukaryota</taxon>
        <taxon>Fungi</taxon>
        <taxon>Dikarya</taxon>
        <taxon>Ascomycota</taxon>
        <taxon>Saccharomycotina</taxon>
        <taxon>Dipodascomycetes</taxon>
        <taxon>Dipodascales</taxon>
        <taxon>Trichomonascaceae</taxon>
        <taxon>Starmerella</taxon>
    </lineage>
</organism>
<comment type="function">
    <text evidence="7">Required for 60S ribosomal subunit synthesis.</text>
</comment>
<dbReference type="Gene3D" id="1.10.287.4070">
    <property type="match status" value="1"/>
</dbReference>
<evidence type="ECO:0000256" key="7">
    <source>
        <dbReference type="ARBA" id="ARBA00056216"/>
    </source>
</evidence>
<evidence type="ECO:0000256" key="1">
    <source>
        <dbReference type="ARBA" id="ARBA00004604"/>
    </source>
</evidence>
<dbReference type="GO" id="GO:0030515">
    <property type="term" value="F:snoRNA binding"/>
    <property type="evidence" value="ECO:0007669"/>
    <property type="project" value="InterPro"/>
</dbReference>
<evidence type="ECO:0000313" key="11">
    <source>
        <dbReference type="Proteomes" id="UP001362899"/>
    </source>
</evidence>
<dbReference type="FunFam" id="1.10.287.4070:FF:000002">
    <property type="entry name" value="Nucleolar protein 56"/>
    <property type="match status" value="1"/>
</dbReference>
<evidence type="ECO:0000259" key="9">
    <source>
        <dbReference type="PROSITE" id="PS51358"/>
    </source>
</evidence>
<keyword evidence="5" id="KW-0687">Ribonucleoprotein</keyword>
<dbReference type="Proteomes" id="UP001362899">
    <property type="component" value="Unassembled WGS sequence"/>
</dbReference>
<dbReference type="InterPro" id="IPR002687">
    <property type="entry name" value="Nop_dom"/>
</dbReference>
<keyword evidence="11" id="KW-1185">Reference proteome</keyword>
<feature type="compositionally biased region" description="Basic residues" evidence="8">
    <location>
        <begin position="463"/>
        <end position="486"/>
    </location>
</feature>
<dbReference type="FunFam" id="1.10.246.90:FF:000001">
    <property type="entry name" value="Nucleolar protein 56"/>
    <property type="match status" value="1"/>
</dbReference>